<comment type="caution">
    <text evidence="6">The sequence shown here is derived from an EMBL/GenBank/DDBJ whole genome shotgun (WGS) entry which is preliminary data.</text>
</comment>
<gene>
    <name evidence="6" type="ORF">FHR38_003134</name>
</gene>
<dbReference type="InterPro" id="IPR001845">
    <property type="entry name" value="HTH_ArsR_DNA-bd_dom"/>
</dbReference>
<dbReference type="Pfam" id="PF12840">
    <property type="entry name" value="HTH_20"/>
    <property type="match status" value="1"/>
</dbReference>
<dbReference type="SMART" id="SM00418">
    <property type="entry name" value="HTH_ARSR"/>
    <property type="match status" value="1"/>
</dbReference>
<dbReference type="RefSeq" id="WP_184535336.1">
    <property type="nucleotide sequence ID" value="NZ_JACHJW010000001.1"/>
</dbReference>
<evidence type="ECO:0000256" key="1">
    <source>
        <dbReference type="ARBA" id="ARBA00023015"/>
    </source>
</evidence>
<keyword evidence="2 6" id="KW-0238">DNA-binding</keyword>
<dbReference type="SUPFAM" id="SSF46785">
    <property type="entry name" value="Winged helix' DNA-binding domain"/>
    <property type="match status" value="1"/>
</dbReference>
<dbReference type="CDD" id="cd00090">
    <property type="entry name" value="HTH_ARSR"/>
    <property type="match status" value="1"/>
</dbReference>
<dbReference type="InterPro" id="IPR051081">
    <property type="entry name" value="HTH_MetalResp_TranReg"/>
</dbReference>
<dbReference type="PANTHER" id="PTHR33154:SF33">
    <property type="entry name" value="TRANSCRIPTIONAL REPRESSOR SDPR"/>
    <property type="match status" value="1"/>
</dbReference>
<dbReference type="EMBL" id="JACHJW010000001">
    <property type="protein sequence ID" value="MBB4959401.1"/>
    <property type="molecule type" value="Genomic_DNA"/>
</dbReference>
<feature type="chain" id="PRO_5039059605" evidence="4">
    <location>
        <begin position="31"/>
        <end position="175"/>
    </location>
</feature>
<evidence type="ECO:0000256" key="3">
    <source>
        <dbReference type="ARBA" id="ARBA00023163"/>
    </source>
</evidence>
<dbReference type="InterPro" id="IPR011991">
    <property type="entry name" value="ArsR-like_HTH"/>
</dbReference>
<sequence length="175" mass="19279">MTATDPRLRAMAHPVRLRMLSLMWSAPLSAAELARELDISHALASQHLRKLDTAGFVELVEVRAHRGGRERRYRTVRGTPLSDEQVGTPLVAESLAHNLRERAARRTRATAGVTTDAELWVAPEVWDDVRQRLAALMADLHDAAQVPHAPGTVRVGTTLMAFLLDEPTPAQSSRA</sequence>
<dbReference type="Gene3D" id="1.10.10.10">
    <property type="entry name" value="Winged helix-like DNA-binding domain superfamily/Winged helix DNA-binding domain"/>
    <property type="match status" value="1"/>
</dbReference>
<accession>A0A7W7WPM6</accession>
<keyword evidence="4" id="KW-0732">Signal</keyword>
<evidence type="ECO:0000313" key="6">
    <source>
        <dbReference type="EMBL" id="MBB4959401.1"/>
    </source>
</evidence>
<protein>
    <submittedName>
        <fullName evidence="6">DNA-binding transcriptional ArsR family regulator</fullName>
    </submittedName>
</protein>
<dbReference type="Proteomes" id="UP000578819">
    <property type="component" value="Unassembled WGS sequence"/>
</dbReference>
<feature type="signal peptide" evidence="4">
    <location>
        <begin position="1"/>
        <end position="30"/>
    </location>
</feature>
<dbReference type="GO" id="GO:0003677">
    <property type="term" value="F:DNA binding"/>
    <property type="evidence" value="ECO:0007669"/>
    <property type="project" value="UniProtKB-KW"/>
</dbReference>
<evidence type="ECO:0000256" key="2">
    <source>
        <dbReference type="ARBA" id="ARBA00023125"/>
    </source>
</evidence>
<dbReference type="InterPro" id="IPR036388">
    <property type="entry name" value="WH-like_DNA-bd_sf"/>
</dbReference>
<evidence type="ECO:0000259" key="5">
    <source>
        <dbReference type="SMART" id="SM00418"/>
    </source>
</evidence>
<keyword evidence="3" id="KW-0804">Transcription</keyword>
<evidence type="ECO:0000313" key="7">
    <source>
        <dbReference type="Proteomes" id="UP000578819"/>
    </source>
</evidence>
<organism evidence="6 7">
    <name type="scientific">Micromonospora polyrhachis</name>
    <dbReference type="NCBI Taxonomy" id="1282883"/>
    <lineage>
        <taxon>Bacteria</taxon>
        <taxon>Bacillati</taxon>
        <taxon>Actinomycetota</taxon>
        <taxon>Actinomycetes</taxon>
        <taxon>Micromonosporales</taxon>
        <taxon>Micromonosporaceae</taxon>
        <taxon>Micromonospora</taxon>
    </lineage>
</organism>
<name>A0A7W7WPM6_9ACTN</name>
<keyword evidence="1" id="KW-0805">Transcription regulation</keyword>
<dbReference type="AlphaFoldDB" id="A0A7W7WPM6"/>
<feature type="domain" description="HTH arsR-type" evidence="5">
    <location>
        <begin position="6"/>
        <end position="95"/>
    </location>
</feature>
<evidence type="ECO:0000256" key="4">
    <source>
        <dbReference type="SAM" id="SignalP"/>
    </source>
</evidence>
<dbReference type="PANTHER" id="PTHR33154">
    <property type="entry name" value="TRANSCRIPTIONAL REGULATOR, ARSR FAMILY"/>
    <property type="match status" value="1"/>
</dbReference>
<dbReference type="GO" id="GO:0003700">
    <property type="term" value="F:DNA-binding transcription factor activity"/>
    <property type="evidence" value="ECO:0007669"/>
    <property type="project" value="InterPro"/>
</dbReference>
<reference evidence="6 7" key="1">
    <citation type="submission" date="2020-08" db="EMBL/GenBank/DDBJ databases">
        <title>Sequencing the genomes of 1000 actinobacteria strains.</title>
        <authorList>
            <person name="Klenk H.-P."/>
        </authorList>
    </citation>
    <scope>NUCLEOTIDE SEQUENCE [LARGE SCALE GENOMIC DNA]</scope>
    <source>
        <strain evidence="6 7">DSM 45886</strain>
    </source>
</reference>
<dbReference type="InterPro" id="IPR036390">
    <property type="entry name" value="WH_DNA-bd_sf"/>
</dbReference>
<keyword evidence="7" id="KW-1185">Reference proteome</keyword>
<proteinExistence type="predicted"/>